<dbReference type="InterPro" id="IPR039421">
    <property type="entry name" value="Type_1_exporter"/>
</dbReference>
<keyword evidence="4" id="KW-1003">Cell membrane</keyword>
<comment type="subcellular location">
    <subcellularLocation>
        <location evidence="1">Cell membrane</location>
        <topology evidence="1">Multi-pass membrane protein</topology>
    </subcellularLocation>
</comment>
<keyword evidence="9 10" id="KW-0472">Membrane</keyword>
<dbReference type="SUPFAM" id="SSF90123">
    <property type="entry name" value="ABC transporter transmembrane region"/>
    <property type="match status" value="1"/>
</dbReference>
<evidence type="ECO:0000256" key="3">
    <source>
        <dbReference type="ARBA" id="ARBA00022448"/>
    </source>
</evidence>
<dbReference type="InterPro" id="IPR027417">
    <property type="entry name" value="P-loop_NTPase"/>
</dbReference>
<reference evidence="14" key="1">
    <citation type="journal article" date="2019" name="Nat. Commun.">
        <title>Expansion of phycobilisome linker gene families in mesophilic red algae.</title>
        <authorList>
            <person name="Lee J."/>
            <person name="Kim D."/>
            <person name="Bhattacharya D."/>
            <person name="Yoon H.S."/>
        </authorList>
    </citation>
    <scope>NUCLEOTIDE SEQUENCE [LARGE SCALE GENOMIC DNA]</scope>
    <source>
        <strain evidence="14">CCMP 1328</strain>
    </source>
</reference>
<dbReference type="GO" id="GO:0005886">
    <property type="term" value="C:plasma membrane"/>
    <property type="evidence" value="ECO:0007669"/>
    <property type="project" value="UniProtKB-SubCell"/>
</dbReference>
<evidence type="ECO:0000256" key="10">
    <source>
        <dbReference type="SAM" id="Phobius"/>
    </source>
</evidence>
<comment type="caution">
    <text evidence="13">The sequence shown here is derived from an EMBL/GenBank/DDBJ whole genome shotgun (WGS) entry which is preliminary data.</text>
</comment>
<dbReference type="SMART" id="SM00382">
    <property type="entry name" value="AAA"/>
    <property type="match status" value="1"/>
</dbReference>
<dbReference type="Gene3D" id="3.40.50.300">
    <property type="entry name" value="P-loop containing nucleotide triphosphate hydrolases"/>
    <property type="match status" value="1"/>
</dbReference>
<dbReference type="Proteomes" id="UP000324585">
    <property type="component" value="Unassembled WGS sequence"/>
</dbReference>
<dbReference type="GO" id="GO:0005743">
    <property type="term" value="C:mitochondrial inner membrane"/>
    <property type="evidence" value="ECO:0007669"/>
    <property type="project" value="TreeGrafter"/>
</dbReference>
<dbReference type="InterPro" id="IPR017871">
    <property type="entry name" value="ABC_transporter-like_CS"/>
</dbReference>
<evidence type="ECO:0000256" key="2">
    <source>
        <dbReference type="ARBA" id="ARBA00014334"/>
    </source>
</evidence>
<dbReference type="GO" id="GO:0140359">
    <property type="term" value="F:ABC-type transporter activity"/>
    <property type="evidence" value="ECO:0007669"/>
    <property type="project" value="InterPro"/>
</dbReference>
<protein>
    <recommendedName>
        <fullName evidence="2">Probable ATP-dependent transporter ycf16</fullName>
    </recommendedName>
</protein>
<dbReference type="FunFam" id="3.40.50.300:FF:000221">
    <property type="entry name" value="Multidrug ABC transporter ATP-binding protein"/>
    <property type="match status" value="1"/>
</dbReference>
<dbReference type="InterPro" id="IPR036640">
    <property type="entry name" value="ABC1_TM_sf"/>
</dbReference>
<evidence type="ECO:0000313" key="13">
    <source>
        <dbReference type="EMBL" id="KAA8497296.1"/>
    </source>
</evidence>
<keyword evidence="7 13" id="KW-0067">ATP-binding</keyword>
<feature type="transmembrane region" description="Helical" evidence="10">
    <location>
        <begin position="284"/>
        <end position="304"/>
    </location>
</feature>
<dbReference type="Pfam" id="PF00005">
    <property type="entry name" value="ABC_tran"/>
    <property type="match status" value="1"/>
</dbReference>
<dbReference type="GO" id="GO:0006879">
    <property type="term" value="P:intracellular iron ion homeostasis"/>
    <property type="evidence" value="ECO:0007669"/>
    <property type="project" value="TreeGrafter"/>
</dbReference>
<keyword evidence="14" id="KW-1185">Reference proteome</keyword>
<dbReference type="PROSITE" id="PS50893">
    <property type="entry name" value="ABC_TRANSPORTER_2"/>
    <property type="match status" value="1"/>
</dbReference>
<dbReference type="GO" id="GO:0005524">
    <property type="term" value="F:ATP binding"/>
    <property type="evidence" value="ECO:0007669"/>
    <property type="project" value="UniProtKB-KW"/>
</dbReference>
<dbReference type="EMBL" id="VRMN01000002">
    <property type="protein sequence ID" value="KAA8497296.1"/>
    <property type="molecule type" value="Genomic_DNA"/>
</dbReference>
<dbReference type="InterPro" id="IPR011527">
    <property type="entry name" value="ABC1_TM_dom"/>
</dbReference>
<dbReference type="OrthoDB" id="6500128at2759"/>
<evidence type="ECO:0000259" key="12">
    <source>
        <dbReference type="PROSITE" id="PS50929"/>
    </source>
</evidence>
<feature type="domain" description="ABC transmembrane type-1" evidence="12">
    <location>
        <begin position="165"/>
        <end position="454"/>
    </location>
</feature>
<evidence type="ECO:0000256" key="8">
    <source>
        <dbReference type="ARBA" id="ARBA00022989"/>
    </source>
</evidence>
<dbReference type="PROSITE" id="PS00211">
    <property type="entry name" value="ABC_TRANSPORTER_1"/>
    <property type="match status" value="1"/>
</dbReference>
<dbReference type="Pfam" id="PF00664">
    <property type="entry name" value="ABC_membrane"/>
    <property type="match status" value="1"/>
</dbReference>
<dbReference type="PANTHER" id="PTHR24221">
    <property type="entry name" value="ATP-BINDING CASSETTE SUB-FAMILY B"/>
    <property type="match status" value="1"/>
</dbReference>
<feature type="transmembrane region" description="Helical" evidence="10">
    <location>
        <begin position="393"/>
        <end position="414"/>
    </location>
</feature>
<feature type="transmembrane region" description="Helical" evidence="10">
    <location>
        <begin position="156"/>
        <end position="175"/>
    </location>
</feature>
<dbReference type="AlphaFoldDB" id="A0A5J4Z105"/>
<feature type="domain" description="ABC transporter" evidence="11">
    <location>
        <begin position="508"/>
        <end position="747"/>
    </location>
</feature>
<organism evidence="13 14">
    <name type="scientific">Porphyridium purpureum</name>
    <name type="common">Red alga</name>
    <name type="synonym">Porphyridium cruentum</name>
    <dbReference type="NCBI Taxonomy" id="35688"/>
    <lineage>
        <taxon>Eukaryota</taxon>
        <taxon>Rhodophyta</taxon>
        <taxon>Bangiophyceae</taxon>
        <taxon>Porphyridiales</taxon>
        <taxon>Porphyridiaceae</taxon>
        <taxon>Porphyridium</taxon>
    </lineage>
</organism>
<evidence type="ECO:0000256" key="5">
    <source>
        <dbReference type="ARBA" id="ARBA00022692"/>
    </source>
</evidence>
<evidence type="ECO:0000256" key="7">
    <source>
        <dbReference type="ARBA" id="ARBA00022840"/>
    </source>
</evidence>
<keyword evidence="8 10" id="KW-1133">Transmembrane helix</keyword>
<evidence type="ECO:0000256" key="4">
    <source>
        <dbReference type="ARBA" id="ARBA00022475"/>
    </source>
</evidence>
<proteinExistence type="predicted"/>
<dbReference type="Gene3D" id="1.20.1560.10">
    <property type="entry name" value="ABC transporter type 1, transmembrane domain"/>
    <property type="match status" value="1"/>
</dbReference>
<dbReference type="PROSITE" id="PS50929">
    <property type="entry name" value="ABC_TM1F"/>
    <property type="match status" value="1"/>
</dbReference>
<evidence type="ECO:0000259" key="11">
    <source>
        <dbReference type="PROSITE" id="PS50893"/>
    </source>
</evidence>
<keyword evidence="3" id="KW-0813">Transport</keyword>
<gene>
    <name evidence="13" type="ORF">FVE85_1025</name>
</gene>
<dbReference type="PANTHER" id="PTHR24221:SF470">
    <property type="entry name" value="MITOCHONDRIAL ABC TRANSPORTER ATM"/>
    <property type="match status" value="1"/>
</dbReference>
<dbReference type="GO" id="GO:0016887">
    <property type="term" value="F:ATP hydrolysis activity"/>
    <property type="evidence" value="ECO:0007669"/>
    <property type="project" value="InterPro"/>
</dbReference>
<evidence type="ECO:0000256" key="1">
    <source>
        <dbReference type="ARBA" id="ARBA00004651"/>
    </source>
</evidence>
<dbReference type="SUPFAM" id="SSF52540">
    <property type="entry name" value="P-loop containing nucleoside triphosphate hydrolases"/>
    <property type="match status" value="1"/>
</dbReference>
<sequence length="767" mass="84538">MLLFAAPVVHQAVVRCSGESHHGAVFAAAASAAATCTVPRHDWCRFRRWKAGFRFGRPVSRLVMSIARAGNDSAHDNGPRAATASGSLNGMLPTTRQVGNQQHVRETFDEQLIRLDPDALGITQKKEELQSVNFMQSRGTLRRLISHVLRLCRKHAVSFVPVYMALLVICLSKVCNLLKPLVFKLALDTLAVGGPRLSLSPTVTRSASGLMAAYGLLRMLGGMLHEARNVFMAKFINRAGRLFARDNFEHVLALEPEFHLARKAGDLVELINDGADSFASLCRLIVLSFFPTVLEFILVCGVLLARFGPYLVTLTVVTFGLFLGFTFFVNNALGITRKIMQGIKREMRGRMTDSVFGIEFVQQFANETLESKRLDACLSEYERNAVKNEYQYSMLNAGQSAVFAMGFTAVLVLITRRIGAGALTVGDLLMVTGLMEQLWVPLNFLGWQYRELKQALISAENVLEILDRPARIRDAPDAKPLQVGGAEIVFDNVCFSYDEVASDGEDGVDADDIEAHEESRGPAGSRLLKNLSFRIPAGSTVAIVGASGSGKSSVIKLLQRMYQADSGSIKIDGQDISNVTLHSLRTSMGVIPQDSTLFNDTIFYNIAYGCPERATPAEIERVAKLARIHDTIAAMPMGYQTHVGNKGIRLSGGERQRVSIARCLLRNPKILICDEATSALDSETEREITEALKRMEHNRTSVLIAHRLSTIRHADRILVMKSGQIVEAGTYAELKQNPSGVFNRMLQEQEVTSKKPLPEEDRISRKV</sequence>
<dbReference type="InterPro" id="IPR003439">
    <property type="entry name" value="ABC_transporter-like_ATP-bd"/>
</dbReference>
<evidence type="ECO:0000256" key="6">
    <source>
        <dbReference type="ARBA" id="ARBA00022741"/>
    </source>
</evidence>
<dbReference type="InterPro" id="IPR003593">
    <property type="entry name" value="AAA+_ATPase"/>
</dbReference>
<dbReference type="OMA" id="WRANMRR"/>
<keyword evidence="5 10" id="KW-0812">Transmembrane</keyword>
<dbReference type="CDD" id="cd18582">
    <property type="entry name" value="ABC_6TM_ATM1_ABCB7"/>
    <property type="match status" value="1"/>
</dbReference>
<keyword evidence="6" id="KW-0547">Nucleotide-binding</keyword>
<evidence type="ECO:0000313" key="14">
    <source>
        <dbReference type="Proteomes" id="UP000324585"/>
    </source>
</evidence>
<accession>A0A5J4Z105</accession>
<name>A0A5J4Z105_PORPP</name>
<feature type="transmembrane region" description="Helical" evidence="10">
    <location>
        <begin position="310"/>
        <end position="335"/>
    </location>
</feature>
<evidence type="ECO:0000256" key="9">
    <source>
        <dbReference type="ARBA" id="ARBA00023136"/>
    </source>
</evidence>